<comment type="caution">
    <text evidence="2">The sequence shown here is derived from an EMBL/GenBank/DDBJ whole genome shotgun (WGS) entry which is preliminary data.</text>
</comment>
<gene>
    <name evidence="2" type="ORF">Poli38472_006765</name>
</gene>
<feature type="compositionally biased region" description="Basic and acidic residues" evidence="1">
    <location>
        <begin position="48"/>
        <end position="68"/>
    </location>
</feature>
<organism evidence="2 3">
    <name type="scientific">Pythium oligandrum</name>
    <name type="common">Mycoparasitic fungus</name>
    <dbReference type="NCBI Taxonomy" id="41045"/>
    <lineage>
        <taxon>Eukaryota</taxon>
        <taxon>Sar</taxon>
        <taxon>Stramenopiles</taxon>
        <taxon>Oomycota</taxon>
        <taxon>Peronosporomycetes</taxon>
        <taxon>Pythiales</taxon>
        <taxon>Pythiaceae</taxon>
        <taxon>Pythium</taxon>
    </lineage>
</organism>
<dbReference type="OrthoDB" id="123651at2759"/>
<dbReference type="Proteomes" id="UP000794436">
    <property type="component" value="Unassembled WGS sequence"/>
</dbReference>
<proteinExistence type="predicted"/>
<evidence type="ECO:0000313" key="2">
    <source>
        <dbReference type="EMBL" id="TMW56755.1"/>
    </source>
</evidence>
<dbReference type="EMBL" id="SPLM01000145">
    <property type="protein sequence ID" value="TMW56755.1"/>
    <property type="molecule type" value="Genomic_DNA"/>
</dbReference>
<accession>A0A8K1C5E2</accession>
<keyword evidence="3" id="KW-1185">Reference proteome</keyword>
<protein>
    <submittedName>
        <fullName evidence="2">Uncharacterized protein</fullName>
    </submittedName>
</protein>
<evidence type="ECO:0000256" key="1">
    <source>
        <dbReference type="SAM" id="MobiDB-lite"/>
    </source>
</evidence>
<evidence type="ECO:0000313" key="3">
    <source>
        <dbReference type="Proteomes" id="UP000794436"/>
    </source>
</evidence>
<feature type="region of interest" description="Disordered" evidence="1">
    <location>
        <begin position="1"/>
        <end position="68"/>
    </location>
</feature>
<sequence length="392" mass="45674">MLAALSESSAESDAKTDTSHALSSPSSPEVPLVTRSRSKKRPITAQESARRREWERKSRERRRENNDKMREQVKTLECALANIMFVRERTDVEEEVDDDESVRMRKFLRACVEFKDDILALEQERGVLRRKLLEYQQFESIVRLRLRETEMDDWPLCVLKWRAITYATFRPWTLAQCQSVLDGLMQHIQTYELRDDLVSSGMTFGGWREKRRLDKQTSTLQFSFDKDYVPQDLEFTSEEYWRIYLDGDEYGRMMVGPNVKTYYEVIQEITPDLVISRCVGKYPDLPINFHMLSLVFRIRTATGIIQGMTSIPSDDLDVAVGEEDAVWVTSTHWQTLDALQRDENGRCAAYKTSVNGTTISTGEPQFVYRWMTNSIMTVIRAESMIMGRRLLC</sequence>
<dbReference type="AlphaFoldDB" id="A0A8K1C5E2"/>
<name>A0A8K1C5E2_PYTOL</name>
<reference evidence="2" key="1">
    <citation type="submission" date="2019-03" db="EMBL/GenBank/DDBJ databases">
        <title>Long read genome sequence of the mycoparasitic Pythium oligandrum ATCC 38472 isolated from sugarbeet rhizosphere.</title>
        <authorList>
            <person name="Gaulin E."/>
        </authorList>
    </citation>
    <scope>NUCLEOTIDE SEQUENCE</scope>
    <source>
        <strain evidence="2">ATCC 38472_TT</strain>
    </source>
</reference>
<feature type="compositionally biased region" description="Low complexity" evidence="1">
    <location>
        <begin position="1"/>
        <end position="11"/>
    </location>
</feature>